<reference evidence="2" key="2">
    <citation type="submission" date="2020-06" db="EMBL/GenBank/DDBJ databases">
        <title>Helianthus annuus Genome sequencing and assembly Release 2.</title>
        <authorList>
            <person name="Gouzy J."/>
            <person name="Langlade N."/>
            <person name="Munos S."/>
        </authorList>
    </citation>
    <scope>NUCLEOTIDE SEQUENCE</scope>
    <source>
        <tissue evidence="2">Leaves</tissue>
    </source>
</reference>
<keyword evidence="3" id="KW-1185">Reference proteome</keyword>
<dbReference type="EMBL" id="MNCJ02000331">
    <property type="protein sequence ID" value="KAF5760738.1"/>
    <property type="molecule type" value="Genomic_DNA"/>
</dbReference>
<protein>
    <submittedName>
        <fullName evidence="2">Uncharacterized protein</fullName>
    </submittedName>
</protein>
<dbReference type="Gramene" id="mRNA:HanXRQr2_Chr16g0756951">
    <property type="protein sequence ID" value="mRNA:HanXRQr2_Chr16g0756951"/>
    <property type="gene ID" value="HanXRQr2_Chr16g0756951"/>
</dbReference>
<dbReference type="AlphaFoldDB" id="A0A9K3GZC4"/>
<evidence type="ECO:0000313" key="3">
    <source>
        <dbReference type="Proteomes" id="UP000215914"/>
    </source>
</evidence>
<name>A0A9K3GZC4_HELAN</name>
<comment type="caution">
    <text evidence="2">The sequence shown here is derived from an EMBL/GenBank/DDBJ whole genome shotgun (WGS) entry which is preliminary data.</text>
</comment>
<sequence>MQMKCNRCSNSFGKKKPMGVARKKRRENEGWIEIVRKTWKQRCCEG</sequence>
<reference evidence="2" key="1">
    <citation type="journal article" date="2017" name="Nature">
        <title>The sunflower genome provides insights into oil metabolism, flowering and Asterid evolution.</title>
        <authorList>
            <person name="Badouin H."/>
            <person name="Gouzy J."/>
            <person name="Grassa C.J."/>
            <person name="Murat F."/>
            <person name="Staton S.E."/>
            <person name="Cottret L."/>
            <person name="Lelandais-Briere C."/>
            <person name="Owens G.L."/>
            <person name="Carrere S."/>
            <person name="Mayjonade B."/>
            <person name="Legrand L."/>
            <person name="Gill N."/>
            <person name="Kane N.C."/>
            <person name="Bowers J.E."/>
            <person name="Hubner S."/>
            <person name="Bellec A."/>
            <person name="Berard A."/>
            <person name="Berges H."/>
            <person name="Blanchet N."/>
            <person name="Boniface M.C."/>
            <person name="Brunel D."/>
            <person name="Catrice O."/>
            <person name="Chaidir N."/>
            <person name="Claudel C."/>
            <person name="Donnadieu C."/>
            <person name="Faraut T."/>
            <person name="Fievet G."/>
            <person name="Helmstetter N."/>
            <person name="King M."/>
            <person name="Knapp S.J."/>
            <person name="Lai Z."/>
            <person name="Le Paslier M.C."/>
            <person name="Lippi Y."/>
            <person name="Lorenzon L."/>
            <person name="Mandel J.R."/>
            <person name="Marage G."/>
            <person name="Marchand G."/>
            <person name="Marquand E."/>
            <person name="Bret-Mestries E."/>
            <person name="Morien E."/>
            <person name="Nambeesan S."/>
            <person name="Nguyen T."/>
            <person name="Pegot-Espagnet P."/>
            <person name="Pouilly N."/>
            <person name="Raftis F."/>
            <person name="Sallet E."/>
            <person name="Schiex T."/>
            <person name="Thomas J."/>
            <person name="Vandecasteele C."/>
            <person name="Vares D."/>
            <person name="Vear F."/>
            <person name="Vautrin S."/>
            <person name="Crespi M."/>
            <person name="Mangin B."/>
            <person name="Burke J.M."/>
            <person name="Salse J."/>
            <person name="Munos S."/>
            <person name="Vincourt P."/>
            <person name="Rieseberg L.H."/>
            <person name="Langlade N.B."/>
        </authorList>
    </citation>
    <scope>NUCLEOTIDE SEQUENCE</scope>
    <source>
        <tissue evidence="2">Leaves</tissue>
    </source>
</reference>
<feature type="region of interest" description="Disordered" evidence="1">
    <location>
        <begin position="1"/>
        <end position="24"/>
    </location>
</feature>
<feature type="compositionally biased region" description="Basic residues" evidence="1">
    <location>
        <begin position="13"/>
        <end position="24"/>
    </location>
</feature>
<organism evidence="2 3">
    <name type="scientific">Helianthus annuus</name>
    <name type="common">Common sunflower</name>
    <dbReference type="NCBI Taxonomy" id="4232"/>
    <lineage>
        <taxon>Eukaryota</taxon>
        <taxon>Viridiplantae</taxon>
        <taxon>Streptophyta</taxon>
        <taxon>Embryophyta</taxon>
        <taxon>Tracheophyta</taxon>
        <taxon>Spermatophyta</taxon>
        <taxon>Magnoliopsida</taxon>
        <taxon>eudicotyledons</taxon>
        <taxon>Gunneridae</taxon>
        <taxon>Pentapetalae</taxon>
        <taxon>asterids</taxon>
        <taxon>campanulids</taxon>
        <taxon>Asterales</taxon>
        <taxon>Asteraceae</taxon>
        <taxon>Asteroideae</taxon>
        <taxon>Heliantheae alliance</taxon>
        <taxon>Heliantheae</taxon>
        <taxon>Helianthus</taxon>
    </lineage>
</organism>
<dbReference type="Proteomes" id="UP000215914">
    <property type="component" value="Unassembled WGS sequence"/>
</dbReference>
<gene>
    <name evidence="2" type="ORF">HanXRQr2_Chr16g0756951</name>
</gene>
<proteinExistence type="predicted"/>
<accession>A0A9K3GZC4</accession>
<evidence type="ECO:0000313" key="2">
    <source>
        <dbReference type="EMBL" id="KAF5760738.1"/>
    </source>
</evidence>
<evidence type="ECO:0000256" key="1">
    <source>
        <dbReference type="SAM" id="MobiDB-lite"/>
    </source>
</evidence>